<dbReference type="CDD" id="cd03801">
    <property type="entry name" value="GT4_PimA-like"/>
    <property type="match status" value="1"/>
</dbReference>
<dbReference type="Pfam" id="PF13692">
    <property type="entry name" value="Glyco_trans_1_4"/>
    <property type="match status" value="1"/>
</dbReference>
<evidence type="ECO:0000313" key="4">
    <source>
        <dbReference type="EMBL" id="MRU15517.1"/>
    </source>
</evidence>
<dbReference type="EMBL" id="SZWE01000001">
    <property type="protein sequence ID" value="MRU15517.1"/>
    <property type="molecule type" value="Genomic_DNA"/>
</dbReference>
<dbReference type="RefSeq" id="WP_425500508.1">
    <property type="nucleotide sequence ID" value="NZ_SZWE01000001.1"/>
</dbReference>
<dbReference type="GO" id="GO:0016757">
    <property type="term" value="F:glycosyltransferase activity"/>
    <property type="evidence" value="ECO:0007669"/>
    <property type="project" value="UniProtKB-KW"/>
</dbReference>
<proteinExistence type="predicted"/>
<keyword evidence="2 4" id="KW-0808">Transferase</keyword>
<evidence type="ECO:0000313" key="5">
    <source>
        <dbReference type="Proteomes" id="UP000564704"/>
    </source>
</evidence>
<organism evidence="4 5">
    <name type="scientific">Roseovarius bejariae</name>
    <dbReference type="NCBI Taxonomy" id="2576383"/>
    <lineage>
        <taxon>Bacteria</taxon>
        <taxon>Pseudomonadati</taxon>
        <taxon>Pseudomonadota</taxon>
        <taxon>Alphaproteobacteria</taxon>
        <taxon>Rhodobacterales</taxon>
        <taxon>Roseobacteraceae</taxon>
        <taxon>Roseovarius</taxon>
    </lineage>
</organism>
<reference evidence="4 5" key="1">
    <citation type="submission" date="2019-05" db="EMBL/GenBank/DDBJ databases">
        <title>Roseovarius bejariae sp. nov., a moderately halophylic bacterium isolated from a saline soil in Rambla Salada (Murcia).</title>
        <authorList>
            <person name="Castro D.J."/>
            <person name="Gomez-Altuve A."/>
            <person name="Reina J.C."/>
            <person name="Rodriguez M."/>
            <person name="Sampedro I."/>
            <person name="Llamas I."/>
            <person name="Martinez-Checa F."/>
        </authorList>
    </citation>
    <scope>NUCLEOTIDE SEQUENCE [LARGE SCALE GENOMIC DNA]</scope>
    <source>
        <strain evidence="4 5">A21</strain>
    </source>
</reference>
<keyword evidence="5" id="KW-1185">Reference proteome</keyword>
<comment type="caution">
    <text evidence="4">The sequence shown here is derived from an EMBL/GenBank/DDBJ whole genome shotgun (WGS) entry which is preliminary data.</text>
</comment>
<protein>
    <submittedName>
        <fullName evidence="4">Glycosyltransferase family 4 protein</fullName>
    </submittedName>
</protein>
<evidence type="ECO:0000259" key="3">
    <source>
        <dbReference type="Pfam" id="PF13579"/>
    </source>
</evidence>
<dbReference type="SUPFAM" id="SSF53756">
    <property type="entry name" value="UDP-Glycosyltransferase/glycogen phosphorylase"/>
    <property type="match status" value="1"/>
</dbReference>
<dbReference type="PANTHER" id="PTHR12526">
    <property type="entry name" value="GLYCOSYLTRANSFERASE"/>
    <property type="match status" value="1"/>
</dbReference>
<sequence length="395" mass="43146">MRRCCHSGGRPVLAKSDRLHILLLGGDGGYSGVPTYLAQLSKALGEQADLSVVADLNRGGYDFCADTGINLHEVPGMKTGLSPLRMRRALRKLNRVIDDTAPDLIWAHARMSLILLRCLAVLRRVSGRPMPSFAVTYHGLPFGPGHRLTASVVSLILERFWLRMAPPHHLHFLSDAAKAEFASRVPRQSLGRHACHVLTNCSDLGPIKPAARPAHPTLLMSGRSSYQKNHMAAVELLAALPSNYRLILCGEGTETLAPLFEQHQQGLSKRVQFVGPVADVRPLLAEADLFLLPSRYEGMPLAALEAFEAGLPVVLSDTPGMSEILATHPLAHPMDIRNPAGSAGAVAQLVDHFRANPNIRRDIHAAWEKAFSKAHWRDGAEILLTKFSTPPDEHE</sequence>
<accession>A0A844CL81</accession>
<name>A0A844CL81_9RHOB</name>
<dbReference type="PANTHER" id="PTHR12526:SF510">
    <property type="entry name" value="D-INOSITOL 3-PHOSPHATE GLYCOSYLTRANSFERASE"/>
    <property type="match status" value="1"/>
</dbReference>
<dbReference type="AlphaFoldDB" id="A0A844CL81"/>
<dbReference type="Proteomes" id="UP000564704">
    <property type="component" value="Unassembled WGS sequence"/>
</dbReference>
<feature type="domain" description="Glycosyltransferase subfamily 4-like N-terminal" evidence="3">
    <location>
        <begin position="31"/>
        <end position="185"/>
    </location>
</feature>
<dbReference type="InterPro" id="IPR028098">
    <property type="entry name" value="Glyco_trans_4-like_N"/>
</dbReference>
<keyword evidence="1" id="KW-0328">Glycosyltransferase</keyword>
<evidence type="ECO:0000256" key="2">
    <source>
        <dbReference type="ARBA" id="ARBA00022679"/>
    </source>
</evidence>
<evidence type="ECO:0000256" key="1">
    <source>
        <dbReference type="ARBA" id="ARBA00022676"/>
    </source>
</evidence>
<dbReference type="Gene3D" id="3.40.50.2000">
    <property type="entry name" value="Glycogen Phosphorylase B"/>
    <property type="match status" value="2"/>
</dbReference>
<gene>
    <name evidence="4" type="ORF">FDP25_08760</name>
</gene>
<dbReference type="Pfam" id="PF13579">
    <property type="entry name" value="Glyco_trans_4_4"/>
    <property type="match status" value="1"/>
</dbReference>